<dbReference type="EMBL" id="SPUM01000062">
    <property type="protein sequence ID" value="TFW32277.1"/>
    <property type="molecule type" value="Genomic_DNA"/>
</dbReference>
<evidence type="ECO:0000313" key="2">
    <source>
        <dbReference type="EMBL" id="TFW32277.1"/>
    </source>
</evidence>
<keyword evidence="1" id="KW-0732">Signal</keyword>
<accession>A0A4Y9SZF4</accession>
<gene>
    <name evidence="2" type="ORF">E4O92_10360</name>
</gene>
<protein>
    <submittedName>
        <fullName evidence="2">PEP-CTERM sorting domain-containing protein</fullName>
    </submittedName>
</protein>
<feature type="signal peptide" evidence="1">
    <location>
        <begin position="1"/>
        <end position="24"/>
    </location>
</feature>
<feature type="chain" id="PRO_5021318421" evidence="1">
    <location>
        <begin position="25"/>
        <end position="201"/>
    </location>
</feature>
<reference evidence="2 3" key="1">
    <citation type="submission" date="2019-03" db="EMBL/GenBank/DDBJ databases">
        <title>Draft genome of Massilia hortus sp. nov., a novel bacterial species of the Oxalobacteraceae family.</title>
        <authorList>
            <person name="Peta V."/>
            <person name="Raths R."/>
            <person name="Bucking H."/>
        </authorList>
    </citation>
    <scope>NUCLEOTIDE SEQUENCE [LARGE SCALE GENOMIC DNA]</scope>
    <source>
        <strain evidence="2 3">ONC3</strain>
    </source>
</reference>
<dbReference type="Proteomes" id="UP000297258">
    <property type="component" value="Unassembled WGS sequence"/>
</dbReference>
<proteinExistence type="predicted"/>
<evidence type="ECO:0000313" key="3">
    <source>
        <dbReference type="Proteomes" id="UP000297258"/>
    </source>
</evidence>
<name>A0A4Y9SZF4_9BURK</name>
<organism evidence="2 3">
    <name type="scientific">Massilia horti</name>
    <dbReference type="NCBI Taxonomy" id="2562153"/>
    <lineage>
        <taxon>Bacteria</taxon>
        <taxon>Pseudomonadati</taxon>
        <taxon>Pseudomonadota</taxon>
        <taxon>Betaproteobacteria</taxon>
        <taxon>Burkholderiales</taxon>
        <taxon>Oxalobacteraceae</taxon>
        <taxon>Telluria group</taxon>
        <taxon>Massilia</taxon>
    </lineage>
</organism>
<dbReference type="InterPro" id="IPR013424">
    <property type="entry name" value="Ice-binding_C"/>
</dbReference>
<keyword evidence="3" id="KW-1185">Reference proteome</keyword>
<dbReference type="NCBIfam" id="TIGR02595">
    <property type="entry name" value="PEP_CTERM"/>
    <property type="match status" value="1"/>
</dbReference>
<evidence type="ECO:0000256" key="1">
    <source>
        <dbReference type="SAM" id="SignalP"/>
    </source>
</evidence>
<comment type="caution">
    <text evidence="2">The sequence shown here is derived from an EMBL/GenBank/DDBJ whole genome shotgun (WGS) entry which is preliminary data.</text>
</comment>
<sequence length="201" mass="20540">MKLAFSRKLCALALAAGLAGSANAGVLTYQGVTFTSTTTGNIFTLQIDAATHTGDWTNAASIGGLMLKDMGSFSSFALISAPGGTAGWSQSTNELNGMGCGGGTSPGNVCLVGPHVALTDNMIFQFSFTGATDLAKLDTPFIKVNLFDGNNKKAGSLMAQNLAPAPAEPSRDVPEPRSLALMMGGLLAMGAFARNAKRTAK</sequence>
<dbReference type="OrthoDB" id="8759669at2"/>
<dbReference type="RefSeq" id="WP_135189692.1">
    <property type="nucleotide sequence ID" value="NZ_SPUM01000062.1"/>
</dbReference>
<dbReference type="AlphaFoldDB" id="A0A4Y9SZF4"/>